<protein>
    <submittedName>
        <fullName evidence="1">Uncharacterized protein</fullName>
    </submittedName>
</protein>
<dbReference type="EMBL" id="FNVR01000013">
    <property type="protein sequence ID" value="SEG11008.1"/>
    <property type="molecule type" value="Genomic_DNA"/>
</dbReference>
<accession>A0A1H5XGX5</accession>
<keyword evidence="2" id="KW-1185">Reference proteome</keyword>
<proteinExistence type="predicted"/>
<dbReference type="AlphaFoldDB" id="A0A1H5XGX5"/>
<organism evidence="1 2">
    <name type="scientific">Algoriphagus boritolerans DSM 17298 = JCM 18970</name>
    <dbReference type="NCBI Taxonomy" id="1120964"/>
    <lineage>
        <taxon>Bacteria</taxon>
        <taxon>Pseudomonadati</taxon>
        <taxon>Bacteroidota</taxon>
        <taxon>Cytophagia</taxon>
        <taxon>Cytophagales</taxon>
        <taxon>Cyclobacteriaceae</taxon>
        <taxon>Algoriphagus</taxon>
    </lineage>
</organism>
<name>A0A1H5XGX5_9BACT</name>
<gene>
    <name evidence="1" type="ORF">SAMN03080598_02527</name>
</gene>
<dbReference type="Proteomes" id="UP000236736">
    <property type="component" value="Unassembled WGS sequence"/>
</dbReference>
<sequence length="50" mass="5692">MENQKLEGAEKLGVKIRKVSSLSESSKKVLFPEKLEFANKVVSNLKWKTN</sequence>
<evidence type="ECO:0000313" key="1">
    <source>
        <dbReference type="EMBL" id="SEG11008.1"/>
    </source>
</evidence>
<reference evidence="2" key="1">
    <citation type="submission" date="2016-10" db="EMBL/GenBank/DDBJ databases">
        <authorList>
            <person name="Varghese N."/>
            <person name="Submissions S."/>
        </authorList>
    </citation>
    <scope>NUCLEOTIDE SEQUENCE [LARGE SCALE GENOMIC DNA]</scope>
    <source>
        <strain evidence="2">DSM 17298</strain>
    </source>
</reference>
<evidence type="ECO:0000313" key="2">
    <source>
        <dbReference type="Proteomes" id="UP000236736"/>
    </source>
</evidence>